<dbReference type="EMBL" id="AZGA01000087">
    <property type="protein sequence ID" value="KRM30869.1"/>
    <property type="molecule type" value="Genomic_DNA"/>
</dbReference>
<dbReference type="SUPFAM" id="SSF57884">
    <property type="entry name" value="Ada DNA repair protein, N-terminal domain (N-Ada 10)"/>
    <property type="match status" value="1"/>
</dbReference>
<gene>
    <name evidence="3" type="ORF">FC83_GL001430</name>
</gene>
<evidence type="ECO:0000313" key="4">
    <source>
        <dbReference type="Proteomes" id="UP000051236"/>
    </source>
</evidence>
<sequence>MKKKSGTAVVWNGLLIIGVFAILVRLGAIVALLVGLAGFGLYLYQYLKLRKTPPAPTLVRPAPGKSAPETSESNQLAPIYKQWWLYCLILAAILFAGALPKNNSTGSKTSTPTSKMVSENKADAKKLAAAKATSKSLAAVAEQQSSESASLAAAATTAQSAAASETAASQSQAAAQAPQNGPTQPDQQAQQTAAAATPNTASQKGNMTTATGQIIGNANSKIYHVPGQAGYRMNSANAVIFNSEQDAQNAGYRKALR</sequence>
<dbReference type="STRING" id="1423734.FC83_GL001430"/>
<dbReference type="PATRIC" id="fig|1423734.3.peg.1447"/>
<dbReference type="Proteomes" id="UP000051236">
    <property type="component" value="Unassembled WGS sequence"/>
</dbReference>
<proteinExistence type="predicted"/>
<keyword evidence="2" id="KW-1133">Transmembrane helix</keyword>
<accession>X0PHV0</accession>
<dbReference type="Gene3D" id="3.40.10.10">
    <property type="entry name" value="DNA Methylphosphotriester Repair Domain"/>
    <property type="match status" value="1"/>
</dbReference>
<keyword evidence="4" id="KW-1185">Reference proteome</keyword>
<feature type="transmembrane region" description="Helical" evidence="2">
    <location>
        <begin position="83"/>
        <end position="100"/>
    </location>
</feature>
<dbReference type="RefSeq" id="WP_052005072.1">
    <property type="nucleotide sequence ID" value="NZ_AZGA01000087.1"/>
</dbReference>
<evidence type="ECO:0008006" key="5">
    <source>
        <dbReference type="Google" id="ProtNLM"/>
    </source>
</evidence>
<evidence type="ECO:0000313" key="3">
    <source>
        <dbReference type="EMBL" id="KRM30869.1"/>
    </source>
</evidence>
<keyword evidence="2" id="KW-0472">Membrane</keyword>
<dbReference type="eggNOG" id="COG1525">
    <property type="taxonomic scope" value="Bacteria"/>
</dbReference>
<dbReference type="InterPro" id="IPR035451">
    <property type="entry name" value="Ada-like_dom_sf"/>
</dbReference>
<feature type="compositionally biased region" description="Low complexity" evidence="1">
    <location>
        <begin position="164"/>
        <end position="203"/>
    </location>
</feature>
<feature type="transmembrane region" description="Helical" evidence="2">
    <location>
        <begin position="12"/>
        <end position="44"/>
    </location>
</feature>
<comment type="caution">
    <text evidence="3">The sequence shown here is derived from an EMBL/GenBank/DDBJ whole genome shotgun (WGS) entry which is preliminary data.</text>
</comment>
<dbReference type="AlphaFoldDB" id="X0PHV0"/>
<evidence type="ECO:0000256" key="1">
    <source>
        <dbReference type="SAM" id="MobiDB-lite"/>
    </source>
</evidence>
<name>X0PHV0_9LACO</name>
<reference evidence="3 4" key="1">
    <citation type="journal article" date="2015" name="Genome Announc.">
        <title>Expanding the biotechnology potential of lactobacilli through comparative genomics of 213 strains and associated genera.</title>
        <authorList>
            <person name="Sun Z."/>
            <person name="Harris H.M."/>
            <person name="McCann A."/>
            <person name="Guo C."/>
            <person name="Argimon S."/>
            <person name="Zhang W."/>
            <person name="Yang X."/>
            <person name="Jeffery I.B."/>
            <person name="Cooney J.C."/>
            <person name="Kagawa T.F."/>
            <person name="Liu W."/>
            <person name="Song Y."/>
            <person name="Salvetti E."/>
            <person name="Wrobel A."/>
            <person name="Rasinkangas P."/>
            <person name="Parkhill J."/>
            <person name="Rea M.C."/>
            <person name="O'Sullivan O."/>
            <person name="Ritari J."/>
            <person name="Douillard F.P."/>
            <person name="Paul Ross R."/>
            <person name="Yang R."/>
            <person name="Briner A.E."/>
            <person name="Felis G.E."/>
            <person name="de Vos W.M."/>
            <person name="Barrangou R."/>
            <person name="Klaenhammer T.R."/>
            <person name="Caufield P.W."/>
            <person name="Cui Y."/>
            <person name="Zhang H."/>
            <person name="O'Toole P.W."/>
        </authorList>
    </citation>
    <scope>NUCLEOTIDE SEQUENCE [LARGE SCALE GENOMIC DNA]</scope>
    <source>
        <strain evidence="3 4">DSM 18527</strain>
    </source>
</reference>
<keyword evidence="2" id="KW-0812">Transmembrane</keyword>
<feature type="region of interest" description="Disordered" evidence="1">
    <location>
        <begin position="164"/>
        <end position="207"/>
    </location>
</feature>
<protein>
    <recommendedName>
        <fullName evidence="5">DNA-entry nuclease</fullName>
    </recommendedName>
</protein>
<dbReference type="OrthoDB" id="2292214at2"/>
<evidence type="ECO:0000256" key="2">
    <source>
        <dbReference type="SAM" id="Phobius"/>
    </source>
</evidence>
<organism evidence="3 4">
    <name type="scientific">Agrilactobacillus composti DSM 18527 = JCM 14202</name>
    <dbReference type="NCBI Taxonomy" id="1423734"/>
    <lineage>
        <taxon>Bacteria</taxon>
        <taxon>Bacillati</taxon>
        <taxon>Bacillota</taxon>
        <taxon>Bacilli</taxon>
        <taxon>Lactobacillales</taxon>
        <taxon>Lactobacillaceae</taxon>
        <taxon>Agrilactobacillus</taxon>
    </lineage>
</organism>